<dbReference type="EMBL" id="BAAASZ010000026">
    <property type="protein sequence ID" value="GAA2449647.1"/>
    <property type="molecule type" value="Genomic_DNA"/>
</dbReference>
<dbReference type="Proteomes" id="UP001501638">
    <property type="component" value="Unassembled WGS sequence"/>
</dbReference>
<proteinExistence type="predicted"/>
<keyword evidence="2" id="KW-1185">Reference proteome</keyword>
<evidence type="ECO:0000313" key="2">
    <source>
        <dbReference type="Proteomes" id="UP001501638"/>
    </source>
</evidence>
<comment type="caution">
    <text evidence="1">The sequence shown here is derived from an EMBL/GenBank/DDBJ whole genome shotgun (WGS) entry which is preliminary data.</text>
</comment>
<protein>
    <submittedName>
        <fullName evidence="1">Uncharacterized protein</fullName>
    </submittedName>
</protein>
<organism evidence="1 2">
    <name type="scientific">Streptomyces macrosporus</name>
    <dbReference type="NCBI Taxonomy" id="44032"/>
    <lineage>
        <taxon>Bacteria</taxon>
        <taxon>Bacillati</taxon>
        <taxon>Actinomycetota</taxon>
        <taxon>Actinomycetes</taxon>
        <taxon>Kitasatosporales</taxon>
        <taxon>Streptomycetaceae</taxon>
        <taxon>Streptomyces</taxon>
    </lineage>
</organism>
<evidence type="ECO:0000313" key="1">
    <source>
        <dbReference type="EMBL" id="GAA2449647.1"/>
    </source>
</evidence>
<sequence length="87" mass="9131">MPPPEAGDDILGGSLRVRRVGRHAPKALTVDLDKATAAHESTVGALIAHLGGRGIDVRTYARTPGMLRDLTLVGHAAQRSSSPRSRA</sequence>
<accession>A0ABN3K5U0</accession>
<name>A0ABN3K5U0_9ACTN</name>
<reference evidence="1 2" key="1">
    <citation type="journal article" date="2019" name="Int. J. Syst. Evol. Microbiol.">
        <title>The Global Catalogue of Microorganisms (GCM) 10K type strain sequencing project: providing services to taxonomists for standard genome sequencing and annotation.</title>
        <authorList>
            <consortium name="The Broad Institute Genomics Platform"/>
            <consortium name="The Broad Institute Genome Sequencing Center for Infectious Disease"/>
            <person name="Wu L."/>
            <person name="Ma J."/>
        </authorList>
    </citation>
    <scope>NUCLEOTIDE SEQUENCE [LARGE SCALE GENOMIC DNA]</scope>
    <source>
        <strain evidence="1 2">JCM 6305</strain>
    </source>
</reference>
<gene>
    <name evidence="1" type="ORF">GCM10010405_36380</name>
</gene>